<accession>A0A1S7UKR7</accession>
<evidence type="ECO:0000313" key="3">
    <source>
        <dbReference type="Proteomes" id="UP000054516"/>
    </source>
</evidence>
<dbReference type="Proteomes" id="UP000054516">
    <property type="component" value="Unassembled WGS sequence"/>
</dbReference>
<feature type="compositionally biased region" description="Polar residues" evidence="1">
    <location>
        <begin position="22"/>
        <end position="36"/>
    </location>
</feature>
<sequence>MDSKHVSDEELPPPYSVRASDRTSASHGIRSSSVSHLQQHLASLPNRIRMTREAYSVQQSLDDTSLLDFLLPEVDDFLAYLGNLHTTPRLAHLTLIPDVAVPRNAILSGMEEMRQRGEPCRVARVSINLGGDERKKSAAARSPSRDTKNVEDWSTGREFSDWGRFGDSTSDTDSPQARDMLWWRDESMARRLARHLQPAPAKSEPAPLQTPVQATVEQRLPAQKEKKGWFWSKKPTASSNNSTFATKSVKTDVEVFPGRDAATQPAAEETREKEDDGTKMSVIAEEVAFRSENDFGIMESTRGWAVVVTIHIKT</sequence>
<dbReference type="EMBL" id="DF977450">
    <property type="protein sequence ID" value="GAP83886.1"/>
    <property type="molecule type" value="Genomic_DNA"/>
</dbReference>
<feature type="compositionally biased region" description="Basic and acidic residues" evidence="1">
    <location>
        <begin position="143"/>
        <end position="153"/>
    </location>
</feature>
<proteinExistence type="predicted"/>
<gene>
    <name evidence="2" type="ORF">SAMD00023353_0503050</name>
</gene>
<name>A0A1S7UKR7_ROSNE</name>
<keyword evidence="3" id="KW-1185">Reference proteome</keyword>
<dbReference type="OrthoDB" id="3526284at2759"/>
<evidence type="ECO:0000313" key="2">
    <source>
        <dbReference type="EMBL" id="GAP83886.1"/>
    </source>
</evidence>
<evidence type="ECO:0000256" key="1">
    <source>
        <dbReference type="SAM" id="MobiDB-lite"/>
    </source>
</evidence>
<dbReference type="AlphaFoldDB" id="A0A1S7UKR7"/>
<protein>
    <submittedName>
        <fullName evidence="2">Putative NAD-dependent epimerase dehydratase family protein</fullName>
    </submittedName>
</protein>
<dbReference type="STRING" id="77044.A0A1S7UKR7"/>
<dbReference type="OMA" id="MGIWESS"/>
<organism evidence="2">
    <name type="scientific">Rosellinia necatrix</name>
    <name type="common">White root-rot fungus</name>
    <dbReference type="NCBI Taxonomy" id="77044"/>
    <lineage>
        <taxon>Eukaryota</taxon>
        <taxon>Fungi</taxon>
        <taxon>Dikarya</taxon>
        <taxon>Ascomycota</taxon>
        <taxon>Pezizomycotina</taxon>
        <taxon>Sordariomycetes</taxon>
        <taxon>Xylariomycetidae</taxon>
        <taxon>Xylariales</taxon>
        <taxon>Xylariaceae</taxon>
        <taxon>Rosellinia</taxon>
    </lineage>
</organism>
<feature type="region of interest" description="Disordered" evidence="1">
    <location>
        <begin position="132"/>
        <end position="153"/>
    </location>
</feature>
<reference evidence="2" key="1">
    <citation type="submission" date="2016-03" db="EMBL/GenBank/DDBJ databases">
        <title>Draft genome sequence of Rosellinia necatrix.</title>
        <authorList>
            <person name="Kanematsu S."/>
        </authorList>
    </citation>
    <scope>NUCLEOTIDE SEQUENCE [LARGE SCALE GENOMIC DNA]</scope>
    <source>
        <strain evidence="2">W97</strain>
    </source>
</reference>
<feature type="region of interest" description="Disordered" evidence="1">
    <location>
        <begin position="1"/>
        <end position="36"/>
    </location>
</feature>